<protein>
    <submittedName>
        <fullName evidence="3">Uncharacterized protein</fullName>
    </submittedName>
</protein>
<sequence length="231" mass="27746">MDKKMAYYIHVKLFMILVLGFSQYSILQTKSGLVKTVPKIANDSRNFEVIRLSTADDKFEMYKFRKRNFQQAVNAVKRYELEILRIREDIIRNYTKPHLNYGMLPYLPSAVSSIRSRQSSSDHLLWEKMTEAEVLCNRAKISVCTNLRSIKRMLKIMKKDLHKRRSKWYLSTNEQKTETPKLIKNLRRCNKELSKINSLIRHWYRQQRQNNNYKSNRQTRKQYRTTKGIKS</sequence>
<name>A0ABQ9EZQ4_TEGGR</name>
<feature type="transmembrane region" description="Helical" evidence="2">
    <location>
        <begin position="7"/>
        <end position="27"/>
    </location>
</feature>
<feature type="compositionally biased region" description="Basic residues" evidence="1">
    <location>
        <begin position="217"/>
        <end position="231"/>
    </location>
</feature>
<evidence type="ECO:0000313" key="4">
    <source>
        <dbReference type="Proteomes" id="UP001217089"/>
    </source>
</evidence>
<gene>
    <name evidence="3" type="ORF">KUTeg_012493</name>
</gene>
<keyword evidence="2" id="KW-1133">Transmembrane helix</keyword>
<feature type="region of interest" description="Disordered" evidence="1">
    <location>
        <begin position="209"/>
        <end position="231"/>
    </location>
</feature>
<dbReference type="Proteomes" id="UP001217089">
    <property type="component" value="Unassembled WGS sequence"/>
</dbReference>
<evidence type="ECO:0000313" key="3">
    <source>
        <dbReference type="EMBL" id="KAJ8310628.1"/>
    </source>
</evidence>
<dbReference type="EMBL" id="JARBDR010000640">
    <property type="protein sequence ID" value="KAJ8310628.1"/>
    <property type="molecule type" value="Genomic_DNA"/>
</dbReference>
<keyword evidence="2" id="KW-0812">Transmembrane</keyword>
<accession>A0ABQ9EZQ4</accession>
<evidence type="ECO:0000256" key="1">
    <source>
        <dbReference type="SAM" id="MobiDB-lite"/>
    </source>
</evidence>
<keyword evidence="2" id="KW-0472">Membrane</keyword>
<comment type="caution">
    <text evidence="3">The sequence shown here is derived from an EMBL/GenBank/DDBJ whole genome shotgun (WGS) entry which is preliminary data.</text>
</comment>
<organism evidence="3 4">
    <name type="scientific">Tegillarca granosa</name>
    <name type="common">Malaysian cockle</name>
    <name type="synonym">Anadara granosa</name>
    <dbReference type="NCBI Taxonomy" id="220873"/>
    <lineage>
        <taxon>Eukaryota</taxon>
        <taxon>Metazoa</taxon>
        <taxon>Spiralia</taxon>
        <taxon>Lophotrochozoa</taxon>
        <taxon>Mollusca</taxon>
        <taxon>Bivalvia</taxon>
        <taxon>Autobranchia</taxon>
        <taxon>Pteriomorphia</taxon>
        <taxon>Arcoida</taxon>
        <taxon>Arcoidea</taxon>
        <taxon>Arcidae</taxon>
        <taxon>Tegillarca</taxon>
    </lineage>
</organism>
<reference evidence="3 4" key="1">
    <citation type="submission" date="2022-12" db="EMBL/GenBank/DDBJ databases">
        <title>Chromosome-level genome of Tegillarca granosa.</title>
        <authorList>
            <person name="Kim J."/>
        </authorList>
    </citation>
    <scope>NUCLEOTIDE SEQUENCE [LARGE SCALE GENOMIC DNA]</scope>
    <source>
        <strain evidence="3">Teg-2019</strain>
        <tissue evidence="3">Adductor muscle</tissue>
    </source>
</reference>
<keyword evidence="4" id="KW-1185">Reference proteome</keyword>
<proteinExistence type="predicted"/>
<evidence type="ECO:0000256" key="2">
    <source>
        <dbReference type="SAM" id="Phobius"/>
    </source>
</evidence>